<reference evidence="6" key="1">
    <citation type="submission" date="2023-01" db="EMBL/GenBank/DDBJ databases">
        <title>Genome assembly of the deep-sea coral Lophelia pertusa.</title>
        <authorList>
            <person name="Herrera S."/>
            <person name="Cordes E."/>
        </authorList>
    </citation>
    <scope>NUCLEOTIDE SEQUENCE</scope>
    <source>
        <strain evidence="6">USNM1676648</strain>
        <tissue evidence="6">Polyp</tissue>
    </source>
</reference>
<dbReference type="Gene3D" id="3.30.460.90">
    <property type="match status" value="1"/>
</dbReference>
<protein>
    <submittedName>
        <fullName evidence="6">Uncharacterized protein</fullName>
    </submittedName>
</protein>
<dbReference type="Gene3D" id="1.10.1410.40">
    <property type="match status" value="1"/>
</dbReference>
<comment type="cofactor">
    <cofactor evidence="1">
        <name>Mg(2+)</name>
        <dbReference type="ChEBI" id="CHEBI:18420"/>
    </cofactor>
</comment>
<evidence type="ECO:0000259" key="4">
    <source>
        <dbReference type="Pfam" id="PF03281"/>
    </source>
</evidence>
<evidence type="ECO:0000256" key="1">
    <source>
        <dbReference type="ARBA" id="ARBA00001946"/>
    </source>
</evidence>
<organism evidence="6 7">
    <name type="scientific">Desmophyllum pertusum</name>
    <dbReference type="NCBI Taxonomy" id="174260"/>
    <lineage>
        <taxon>Eukaryota</taxon>
        <taxon>Metazoa</taxon>
        <taxon>Cnidaria</taxon>
        <taxon>Anthozoa</taxon>
        <taxon>Hexacorallia</taxon>
        <taxon>Scleractinia</taxon>
        <taxon>Caryophylliina</taxon>
        <taxon>Caryophylliidae</taxon>
        <taxon>Desmophyllum</taxon>
    </lineage>
</organism>
<dbReference type="SMART" id="SM01265">
    <property type="entry name" value="Mab-21"/>
    <property type="match status" value="1"/>
</dbReference>
<dbReference type="InterPro" id="IPR024810">
    <property type="entry name" value="MAB21L/cGLR"/>
</dbReference>
<accession>A0A9W9YWE0</accession>
<dbReference type="OrthoDB" id="5982295at2759"/>
<evidence type="ECO:0000259" key="5">
    <source>
        <dbReference type="Pfam" id="PF20266"/>
    </source>
</evidence>
<dbReference type="InterPro" id="IPR046903">
    <property type="entry name" value="Mab-21-like_nuc_Trfase"/>
</dbReference>
<dbReference type="GO" id="GO:0016779">
    <property type="term" value="F:nucleotidyltransferase activity"/>
    <property type="evidence" value="ECO:0007669"/>
    <property type="project" value="UniProtKB-ARBA"/>
</dbReference>
<sequence length="244" mass="28224">MLNATQVKAVFARLVRDAISARGYQRNVTVKSQGPAVTLKIINRNGREYSVDLTLAIKDKSWPDDAEEWSRRRRNGWPTQSLVQEICRDGCHLVAKQPKGGNVPEHEKGFLWRYSFSAAEKNLFLRGGHGEASSCRKQVLRILKALKDDLNLEPLKSYHLKTMLFYECEENPHPSQWSSICLSDRFLGLLRRLENCLLQSKCPHYFIQNLNLFERFNRQKCSELAKRVQKVISQPEQVLINLIQ</sequence>
<name>A0A9W9YWE0_9CNID</name>
<dbReference type="PANTHER" id="PTHR10656:SF70">
    <property type="entry name" value="PROTEIN MAB-21-RELATED"/>
    <property type="match status" value="1"/>
</dbReference>
<dbReference type="GO" id="GO:0005524">
    <property type="term" value="F:ATP binding"/>
    <property type="evidence" value="ECO:0007669"/>
    <property type="project" value="UniProtKB-KW"/>
</dbReference>
<keyword evidence="3" id="KW-0067">ATP-binding</keyword>
<keyword evidence="3" id="KW-0547">Nucleotide-binding</keyword>
<evidence type="ECO:0000313" key="6">
    <source>
        <dbReference type="EMBL" id="KAJ7369964.1"/>
    </source>
</evidence>
<dbReference type="EMBL" id="MU826877">
    <property type="protein sequence ID" value="KAJ7369964.1"/>
    <property type="molecule type" value="Genomic_DNA"/>
</dbReference>
<feature type="domain" description="Mab-21-like HhH/H2TH-like" evidence="5">
    <location>
        <begin position="135"/>
        <end position="230"/>
    </location>
</feature>
<comment type="caution">
    <text evidence="6">The sequence shown here is derived from an EMBL/GenBank/DDBJ whole genome shotgun (WGS) entry which is preliminary data.</text>
</comment>
<proteinExistence type="inferred from homology"/>
<evidence type="ECO:0000313" key="7">
    <source>
        <dbReference type="Proteomes" id="UP001163046"/>
    </source>
</evidence>
<comment type="similarity">
    <text evidence="2">Belongs to the mab-21 family.</text>
</comment>
<dbReference type="Proteomes" id="UP001163046">
    <property type="component" value="Unassembled WGS sequence"/>
</dbReference>
<dbReference type="Pfam" id="PF20266">
    <property type="entry name" value="Mab-21_C"/>
    <property type="match status" value="1"/>
</dbReference>
<feature type="domain" description="Mab-21-like nucleotidyltransferase" evidence="4">
    <location>
        <begin position="2"/>
        <end position="124"/>
    </location>
</feature>
<dbReference type="Pfam" id="PF03281">
    <property type="entry name" value="Mab-21"/>
    <property type="match status" value="1"/>
</dbReference>
<dbReference type="InterPro" id="IPR046906">
    <property type="entry name" value="Mab-21_HhH/H2TH-like"/>
</dbReference>
<keyword evidence="7" id="KW-1185">Reference proteome</keyword>
<dbReference type="AlphaFoldDB" id="A0A9W9YWE0"/>
<evidence type="ECO:0000256" key="2">
    <source>
        <dbReference type="ARBA" id="ARBA00008307"/>
    </source>
</evidence>
<gene>
    <name evidence="6" type="ORF">OS493_035135</name>
</gene>
<dbReference type="PANTHER" id="PTHR10656">
    <property type="entry name" value="CELL FATE DETERMINING PROTEIN MAB21-RELATED"/>
    <property type="match status" value="1"/>
</dbReference>
<evidence type="ECO:0000256" key="3">
    <source>
        <dbReference type="ARBA" id="ARBA00022840"/>
    </source>
</evidence>